<evidence type="ECO:0000313" key="3">
    <source>
        <dbReference type="Proteomes" id="UP000465822"/>
    </source>
</evidence>
<name>A0A6C0R344_9CAUD</name>
<feature type="region of interest" description="Disordered" evidence="1">
    <location>
        <begin position="460"/>
        <end position="492"/>
    </location>
</feature>
<evidence type="ECO:0000256" key="1">
    <source>
        <dbReference type="SAM" id="MobiDB-lite"/>
    </source>
</evidence>
<keyword evidence="3" id="KW-1185">Reference proteome</keyword>
<protein>
    <submittedName>
        <fullName evidence="2">Portal protein</fullName>
    </submittedName>
</protein>
<gene>
    <name evidence="2" type="ORF">vBSauSSAP27_00003</name>
</gene>
<dbReference type="Proteomes" id="UP000465822">
    <property type="component" value="Segment"/>
</dbReference>
<dbReference type="InterPro" id="IPR006428">
    <property type="entry name" value="Portal_SPP1-type"/>
</dbReference>
<evidence type="ECO:0000313" key="2">
    <source>
        <dbReference type="EMBL" id="QHZ59888.1"/>
    </source>
</evidence>
<organism evidence="2 3">
    <name type="scientific">Staphylococcus phage vB_SauS-SAP27</name>
    <dbReference type="NCBI Taxonomy" id="2696345"/>
    <lineage>
        <taxon>Viruses</taxon>
        <taxon>Duplodnaviria</taxon>
        <taxon>Heunggongvirae</taxon>
        <taxon>Uroviricota</taxon>
        <taxon>Caudoviricetes</taxon>
        <taxon>Azeredovirinae</taxon>
        <taxon>Phietavirus</taxon>
        <taxon>Phietavirus SAP27</taxon>
    </lineage>
</organism>
<proteinExistence type="predicted"/>
<dbReference type="Pfam" id="PF05133">
    <property type="entry name" value="SPP1_portal"/>
    <property type="match status" value="1"/>
</dbReference>
<dbReference type="NCBIfam" id="TIGR01538">
    <property type="entry name" value="portal_SPP1"/>
    <property type="match status" value="1"/>
</dbReference>
<dbReference type="InterPro" id="IPR021145">
    <property type="entry name" value="Portal_protein_SPP1_Gp6-like"/>
</dbReference>
<sequence length="492" mass="56783">MQFIQLISQVAQALIKGGNILYPSQPTQTEIFDAIVRTNNKPETLEEMIVRYIKQHLEKLPEISIGQEYYEQRPDIVKEPKPVDATGAVDPLKPDDRMITNFHANLVDQKVSYIVGKPIAFKHTDDEVVKRIDEVLGNRFDDKLHSVLTGASNKGIEWLHPYLDEEGEFKLFRVPAEQGIPIWTDKEHEELEAFIRMYKLENETKVEYWDKVTVNYYVYENGSLIPDYSNNLENSKTHFSTGSWGKIPFIPFKNNDLEISDIFMYKTLIDAYNRRLSDLSNTFKDSNELTYVLKNYDDQELPEFKRLLRYYGAIKVSDNGGVDTIQVEVPVENSKKYLDELYQKIMLFGQAVDFSSDKFGSAPSGVALEFLYTNLNLKADKLARKAKVAIQELLWFVFEHFDIKGEHNDVDISFNYNKVANTELQVQTAQQSMGIVSHETVLENHPFVEDLQAELERIEQEQMEYNKQLPNLDDGGADGAQQQERSNNKESE</sequence>
<reference evidence="2 3" key="1">
    <citation type="submission" date="2020-01" db="EMBL/GenBank/DDBJ databases">
        <title>Complete genome sequence of phage vB_SauS-SAP27.</title>
        <authorList>
            <person name="Park D."/>
            <person name="Park J."/>
        </authorList>
    </citation>
    <scope>NUCLEOTIDE SEQUENCE [LARGE SCALE GENOMIC DNA]</scope>
</reference>
<accession>A0A6C0R344</accession>
<dbReference type="EMBL" id="MN904510">
    <property type="protein sequence ID" value="QHZ59888.1"/>
    <property type="molecule type" value="Genomic_DNA"/>
</dbReference>